<evidence type="ECO:0000256" key="1">
    <source>
        <dbReference type="SAM" id="SignalP"/>
    </source>
</evidence>
<dbReference type="HOGENOM" id="CLU_1125042_0_0_1"/>
<organism evidence="2 3">
    <name type="scientific">Rhizophagus irregularis (strain DAOM 197198w)</name>
    <name type="common">Glomus intraradices</name>
    <dbReference type="NCBI Taxonomy" id="1432141"/>
    <lineage>
        <taxon>Eukaryota</taxon>
        <taxon>Fungi</taxon>
        <taxon>Fungi incertae sedis</taxon>
        <taxon>Mucoromycota</taxon>
        <taxon>Glomeromycotina</taxon>
        <taxon>Glomeromycetes</taxon>
        <taxon>Glomerales</taxon>
        <taxon>Glomeraceae</taxon>
        <taxon>Rhizophagus</taxon>
    </lineage>
</organism>
<dbReference type="AlphaFoldDB" id="A0A015JYI6"/>
<dbReference type="Proteomes" id="UP000022910">
    <property type="component" value="Unassembled WGS sequence"/>
</dbReference>
<keyword evidence="1" id="KW-0732">Signal</keyword>
<feature type="signal peptide" evidence="1">
    <location>
        <begin position="1"/>
        <end position="22"/>
    </location>
</feature>
<reference evidence="2 3" key="1">
    <citation type="submission" date="2014-02" db="EMBL/GenBank/DDBJ databases">
        <title>Single nucleus genome sequencing reveals high similarity among nuclei of an endomycorrhizal fungus.</title>
        <authorList>
            <person name="Lin K."/>
            <person name="Geurts R."/>
            <person name="Zhang Z."/>
            <person name="Limpens E."/>
            <person name="Saunders D.G."/>
            <person name="Mu D."/>
            <person name="Pang E."/>
            <person name="Cao H."/>
            <person name="Cha H."/>
            <person name="Lin T."/>
            <person name="Zhou Q."/>
            <person name="Shang Y."/>
            <person name="Li Y."/>
            <person name="Ivanov S."/>
            <person name="Sharma T."/>
            <person name="Velzen R.V."/>
            <person name="Ruijter N.D."/>
            <person name="Aanen D.K."/>
            <person name="Win J."/>
            <person name="Kamoun S."/>
            <person name="Bisseling T."/>
            <person name="Huang S."/>
        </authorList>
    </citation>
    <scope>NUCLEOTIDE SEQUENCE [LARGE SCALE GENOMIC DNA]</scope>
    <source>
        <strain evidence="3">DAOM197198w</strain>
    </source>
</reference>
<evidence type="ECO:0000313" key="3">
    <source>
        <dbReference type="Proteomes" id="UP000022910"/>
    </source>
</evidence>
<feature type="chain" id="PRO_5001474682" evidence="1">
    <location>
        <begin position="23"/>
        <end position="247"/>
    </location>
</feature>
<gene>
    <name evidence="2" type="ORF">RirG_255190</name>
</gene>
<name>A0A015JYI6_RHIIW</name>
<keyword evidence="3" id="KW-1185">Reference proteome</keyword>
<evidence type="ECO:0000313" key="2">
    <source>
        <dbReference type="EMBL" id="EXX52186.1"/>
    </source>
</evidence>
<accession>A0A015JYI6</accession>
<proteinExistence type="predicted"/>
<dbReference type="OMA" id="PPSICYF"/>
<protein>
    <submittedName>
        <fullName evidence="2">Uncharacterized protein</fullName>
    </submittedName>
</protein>
<comment type="caution">
    <text evidence="2">The sequence shown here is derived from an EMBL/GenBank/DDBJ whole genome shotgun (WGS) entry which is preliminary data.</text>
</comment>
<dbReference type="OrthoDB" id="2324139at2759"/>
<sequence length="247" mass="27807">MKYFVLVFAILAILFSLSPIEACESTCRKGVASGFATAYTKEIKPFFNAFSNNLIKNLYKNVDLKSITGSTSKANGIKTVINNAVKSAISKFQKDFSGNFSKLIQDSIFVQEPKFKGDCSKPFRINQTKTLPWDPSSCEKMDYICGNPPSICHFLNSEVKPRCVENVKNDLKRKSTDFEKILTNAINDTARKNGIGGNKLKKLVSDCKKNVQTQLKSFINDFNTKFCNNNNCEQYDEAIKKEILSWP</sequence>
<dbReference type="EMBL" id="JEMT01029368">
    <property type="protein sequence ID" value="EXX52186.1"/>
    <property type="molecule type" value="Genomic_DNA"/>
</dbReference>